<dbReference type="Gene3D" id="3.40.1350.10">
    <property type="match status" value="1"/>
</dbReference>
<reference evidence="5 6" key="1">
    <citation type="submission" date="2021-02" db="EMBL/GenBank/DDBJ databases">
        <title>Variation within the Batrachochytrium salamandrivorans European outbreak.</title>
        <authorList>
            <person name="Kelly M."/>
            <person name="Pasmans F."/>
            <person name="Shea T.P."/>
            <person name="Munoz J.F."/>
            <person name="Carranza S."/>
            <person name="Cuomo C.A."/>
            <person name="Martel A."/>
        </authorList>
    </citation>
    <scope>NUCLEOTIDE SEQUENCE [LARGE SCALE GENOMIC DNA]</scope>
    <source>
        <strain evidence="5 6">AMFP18/2</strain>
    </source>
</reference>
<dbReference type="EC" id="4.6.1.16" evidence="2"/>
<evidence type="ECO:0000313" key="5">
    <source>
        <dbReference type="EMBL" id="KAH6599862.1"/>
    </source>
</evidence>
<dbReference type="Proteomes" id="UP001648503">
    <property type="component" value="Unassembled WGS sequence"/>
</dbReference>
<dbReference type="Pfam" id="PF01974">
    <property type="entry name" value="tRNA_int_endo"/>
    <property type="match status" value="1"/>
</dbReference>
<dbReference type="EMBL" id="JAFCIX010000057">
    <property type="protein sequence ID" value="KAH6599862.1"/>
    <property type="molecule type" value="Genomic_DNA"/>
</dbReference>
<gene>
    <name evidence="5" type="ORF">BASA50_002733</name>
</gene>
<comment type="catalytic activity">
    <reaction evidence="3">
        <text>pretRNA = a 3'-half-tRNA molecule with a 5'-OH end + a 5'-half-tRNA molecule with a 2',3'-cyclic phosphate end + an intron with a 2',3'-cyclic phosphate and a 5'-hydroxyl terminus.</text>
        <dbReference type="EC" id="4.6.1.16"/>
    </reaction>
</comment>
<comment type="caution">
    <text evidence="5">The sequence shown here is derived from an EMBL/GenBank/DDBJ whole genome shotgun (WGS) entry which is preliminary data.</text>
</comment>
<evidence type="ECO:0000256" key="3">
    <source>
        <dbReference type="ARBA" id="ARBA00034031"/>
    </source>
</evidence>
<dbReference type="InterPro" id="IPR011856">
    <property type="entry name" value="tRNA_endonuc-like_dom_sf"/>
</dbReference>
<dbReference type="PANTHER" id="PTHR21227">
    <property type="entry name" value="TRNA-SPLICING ENDONUCLEASE SUBUNIT SEN2"/>
    <property type="match status" value="1"/>
</dbReference>
<keyword evidence="6" id="KW-1185">Reference proteome</keyword>
<accession>A0ABQ8FKH7</accession>
<proteinExistence type="inferred from homology"/>
<dbReference type="InterPro" id="IPR006676">
    <property type="entry name" value="tRNA_splic"/>
</dbReference>
<dbReference type="InterPro" id="IPR006677">
    <property type="entry name" value="tRNA_intron_Endonuc_cat-like"/>
</dbReference>
<dbReference type="PANTHER" id="PTHR21227:SF0">
    <property type="entry name" value="TRNA-SPLICING ENDONUCLEASE SUBUNIT SEN2"/>
    <property type="match status" value="1"/>
</dbReference>
<evidence type="ECO:0000256" key="2">
    <source>
        <dbReference type="ARBA" id="ARBA00012573"/>
    </source>
</evidence>
<dbReference type="SUPFAM" id="SSF53032">
    <property type="entry name" value="tRNA-intron endonuclease catalytic domain-like"/>
    <property type="match status" value="1"/>
</dbReference>
<organism evidence="5 6">
    <name type="scientific">Batrachochytrium salamandrivorans</name>
    <dbReference type="NCBI Taxonomy" id="1357716"/>
    <lineage>
        <taxon>Eukaryota</taxon>
        <taxon>Fungi</taxon>
        <taxon>Fungi incertae sedis</taxon>
        <taxon>Chytridiomycota</taxon>
        <taxon>Chytridiomycota incertae sedis</taxon>
        <taxon>Chytridiomycetes</taxon>
        <taxon>Rhizophydiales</taxon>
        <taxon>Rhizophydiales incertae sedis</taxon>
        <taxon>Batrachochytrium</taxon>
    </lineage>
</organism>
<evidence type="ECO:0000256" key="1">
    <source>
        <dbReference type="ARBA" id="ARBA00008078"/>
    </source>
</evidence>
<sequence length="375" mass="43276">MASYIHCTSSPSPTANADKLPQQTHAVPLDYPNNESLHLRSTVGWIPNWLYRFVFSKMQFLHQRLRSTYCSAVQFGSTYTQWFRRTLVKVLRLRLPLWPLPRQFRGELLPRTGCVQIIPAEPDESVHVMTVSDTVSPWQLGFFGKGSLSRGEPTWWRRHHEPTKTAPREGMSSERRAHALAVDRERIVSGVMEDPEVYRLMMEEAIYLADEIECLQLSEGGVDLDAGMAWKRCRSLRQPNGPVFDSSEFAIQYAAYHYYRTRGWVVKSGHLFGAHFVLYRKGPTHRHSEYAVLIIPVFSKTTNSNSSLAVHDYDRPTWQSVQMSNRVCSHAKKRTLLCHVVVPSCAIDLDDIRCIERMQIWDVSVGRWKPEKSRK</sequence>
<name>A0ABQ8FKH7_9FUNG</name>
<protein>
    <recommendedName>
        <fullName evidence="2">tRNA-intron lyase</fullName>
        <ecNumber evidence="2">4.6.1.16</ecNumber>
    </recommendedName>
</protein>
<feature type="domain" description="tRNA intron endonuclease catalytic" evidence="4">
    <location>
        <begin position="249"/>
        <end position="340"/>
    </location>
</feature>
<dbReference type="InterPro" id="IPR036167">
    <property type="entry name" value="tRNA_intron_Endo_cat-like_sf"/>
</dbReference>
<evidence type="ECO:0000259" key="4">
    <source>
        <dbReference type="Pfam" id="PF01974"/>
    </source>
</evidence>
<dbReference type="CDD" id="cd22363">
    <property type="entry name" value="tRNA-intron_lyase_C"/>
    <property type="match status" value="1"/>
</dbReference>
<evidence type="ECO:0000313" key="6">
    <source>
        <dbReference type="Proteomes" id="UP001648503"/>
    </source>
</evidence>
<comment type="similarity">
    <text evidence="1">Belongs to the tRNA-intron endonuclease family.</text>
</comment>